<dbReference type="Pfam" id="PF14850">
    <property type="entry name" value="Pro_dh-DNA_bdg"/>
    <property type="match status" value="1"/>
</dbReference>
<dbReference type="AlphaFoldDB" id="A0A7Z0SEK8"/>
<evidence type="ECO:0000313" key="3">
    <source>
        <dbReference type="Proteomes" id="UP000537890"/>
    </source>
</evidence>
<evidence type="ECO:0000259" key="1">
    <source>
        <dbReference type="Pfam" id="PF14850"/>
    </source>
</evidence>
<gene>
    <name evidence="2" type="ORF">H0A75_01000</name>
</gene>
<proteinExistence type="predicted"/>
<accession>A0A7Z0SEK8</accession>
<dbReference type="GO" id="GO:0003842">
    <property type="term" value="F:L-glutamate gamma-semialdehyde dehydrogenase activity"/>
    <property type="evidence" value="ECO:0007669"/>
    <property type="project" value="InterPro"/>
</dbReference>
<protein>
    <recommendedName>
        <fullName evidence="1">Proline dehydrogenase PutA domain-containing protein</fullName>
    </recommendedName>
</protein>
<dbReference type="SUPFAM" id="SSF81935">
    <property type="entry name" value="N-terminal domain of bifunctional PutA protein"/>
    <property type="match status" value="1"/>
</dbReference>
<evidence type="ECO:0000313" key="2">
    <source>
        <dbReference type="EMBL" id="NYT46480.1"/>
    </source>
</evidence>
<reference evidence="2 3" key="1">
    <citation type="submission" date="2020-05" db="EMBL/GenBank/DDBJ databases">
        <title>Horizontal transmission and recombination maintain forever young bacterial symbiont genomes.</title>
        <authorList>
            <person name="Russell S.L."/>
            <person name="Pepper-Tunick E."/>
            <person name="Svedberg J."/>
            <person name="Byrne A."/>
            <person name="Ruelas Castillo J."/>
            <person name="Vollmers C."/>
            <person name="Beinart R.A."/>
            <person name="Corbett-Detig R."/>
        </authorList>
    </citation>
    <scope>NUCLEOTIDE SEQUENCE [LARGE SCALE GENOMIC DNA]</scope>
    <source>
        <strain evidence="2">4727-3</strain>
    </source>
</reference>
<dbReference type="Proteomes" id="UP000537890">
    <property type="component" value="Unassembled WGS sequence"/>
</dbReference>
<dbReference type="InterPro" id="IPR024089">
    <property type="entry name" value="PRODH_PutA_dom_I/II"/>
</dbReference>
<organism evidence="2 3">
    <name type="scientific">Candidatus Methanofishera endochildressiae</name>
    <dbReference type="NCBI Taxonomy" id="2738884"/>
    <lineage>
        <taxon>Bacteria</taxon>
        <taxon>Pseudomonadati</taxon>
        <taxon>Pseudomonadota</taxon>
        <taxon>Gammaproteobacteria</taxon>
        <taxon>Candidatus Methanofishera</taxon>
    </lineage>
</organism>
<sequence length="163" mass="18512">MQTLLTGYRQQINQYYLADELKVVKELLLTITDYSAIASYRLAHSLVTAIRNNKKTSVLWSEAPGHLSAASDEGIVLMEIAEALLRIPDTHTQDLFLQEKLSTADWHKHLQHSDSLLVNFATRTLDFTGTLEQQFKWTYQAYQSIFSELSVRVGLPVIRTAVS</sequence>
<name>A0A7Z0SEK8_9GAMM</name>
<dbReference type="EMBL" id="JACCHS010000007">
    <property type="protein sequence ID" value="NYT46480.1"/>
    <property type="molecule type" value="Genomic_DNA"/>
</dbReference>
<dbReference type="InterPro" id="IPR024082">
    <property type="entry name" value="PRODH_PutA_dom_II"/>
</dbReference>
<dbReference type="Gene3D" id="1.10.2060.10">
    <property type="entry name" value="PutA proline dehydrogenase (PRODH), domain 2"/>
    <property type="match status" value="1"/>
</dbReference>
<comment type="caution">
    <text evidence="2">The sequence shown here is derived from an EMBL/GenBank/DDBJ whole genome shotgun (WGS) entry which is preliminary data.</text>
</comment>
<feature type="domain" description="Proline dehydrogenase PutA" evidence="1">
    <location>
        <begin position="70"/>
        <end position="162"/>
    </location>
</feature>